<dbReference type="EMBL" id="VSRR010006778">
    <property type="protein sequence ID" value="MPC45547.1"/>
    <property type="molecule type" value="Genomic_DNA"/>
</dbReference>
<accession>A0A5B7FJ58</accession>
<dbReference type="AlphaFoldDB" id="A0A5B7FJ58"/>
<comment type="caution">
    <text evidence="1">The sequence shown here is derived from an EMBL/GenBank/DDBJ whole genome shotgun (WGS) entry which is preliminary data.</text>
</comment>
<gene>
    <name evidence="1" type="ORF">E2C01_039249</name>
</gene>
<dbReference type="Proteomes" id="UP000324222">
    <property type="component" value="Unassembled WGS sequence"/>
</dbReference>
<keyword evidence="2" id="KW-1185">Reference proteome</keyword>
<organism evidence="1 2">
    <name type="scientific">Portunus trituberculatus</name>
    <name type="common">Swimming crab</name>
    <name type="synonym">Neptunus trituberculatus</name>
    <dbReference type="NCBI Taxonomy" id="210409"/>
    <lineage>
        <taxon>Eukaryota</taxon>
        <taxon>Metazoa</taxon>
        <taxon>Ecdysozoa</taxon>
        <taxon>Arthropoda</taxon>
        <taxon>Crustacea</taxon>
        <taxon>Multicrustacea</taxon>
        <taxon>Malacostraca</taxon>
        <taxon>Eumalacostraca</taxon>
        <taxon>Eucarida</taxon>
        <taxon>Decapoda</taxon>
        <taxon>Pleocyemata</taxon>
        <taxon>Brachyura</taxon>
        <taxon>Eubrachyura</taxon>
        <taxon>Portunoidea</taxon>
        <taxon>Portunidae</taxon>
        <taxon>Portuninae</taxon>
        <taxon>Portunus</taxon>
    </lineage>
</organism>
<proteinExistence type="predicted"/>
<name>A0A5B7FJ58_PORTR</name>
<reference evidence="1 2" key="1">
    <citation type="submission" date="2019-05" db="EMBL/GenBank/DDBJ databases">
        <title>Another draft genome of Portunus trituberculatus and its Hox gene families provides insights of decapod evolution.</title>
        <authorList>
            <person name="Jeong J.-H."/>
            <person name="Song I."/>
            <person name="Kim S."/>
            <person name="Choi T."/>
            <person name="Kim D."/>
            <person name="Ryu S."/>
            <person name="Kim W."/>
        </authorList>
    </citation>
    <scope>NUCLEOTIDE SEQUENCE [LARGE SCALE GENOMIC DNA]</scope>
    <source>
        <tissue evidence="1">Muscle</tissue>
    </source>
</reference>
<sequence>MEFINMKDAKPSVDARDLTSGCDLQFIIGLEVLKVIFCNTNALLRNLQGQDMDVMSAKVTVKTLMKCRDE</sequence>
<protein>
    <submittedName>
        <fullName evidence="1">Uncharacterized protein</fullName>
    </submittedName>
</protein>
<evidence type="ECO:0000313" key="1">
    <source>
        <dbReference type="EMBL" id="MPC45547.1"/>
    </source>
</evidence>
<evidence type="ECO:0000313" key="2">
    <source>
        <dbReference type="Proteomes" id="UP000324222"/>
    </source>
</evidence>